<keyword evidence="3 5" id="KW-0833">Ubl conjugation pathway</keyword>
<feature type="domain" description="N-end aminoacyl transferase N-terminal" evidence="7">
    <location>
        <begin position="25"/>
        <end position="78"/>
    </location>
</feature>
<dbReference type="PIRSF" id="PIRSF037207">
    <property type="entry name" value="ATE1_euk"/>
    <property type="match status" value="1"/>
</dbReference>
<reference evidence="9 10" key="1">
    <citation type="submission" date="2017-03" db="EMBL/GenBank/DDBJ databases">
        <title>Genomes of endolithic fungi from Antarctica.</title>
        <authorList>
            <person name="Coleine C."/>
            <person name="Masonjones S."/>
            <person name="Stajich J.E."/>
        </authorList>
    </citation>
    <scope>NUCLEOTIDE SEQUENCE [LARGE SCALE GENOMIC DNA]</scope>
    <source>
        <strain evidence="9 10">CCFEE 5184</strain>
    </source>
</reference>
<dbReference type="EMBL" id="NAJQ01000009">
    <property type="protein sequence ID" value="TKA83422.1"/>
    <property type="molecule type" value="Genomic_DNA"/>
</dbReference>
<feature type="compositionally biased region" description="Basic and acidic residues" evidence="6">
    <location>
        <begin position="316"/>
        <end position="325"/>
    </location>
</feature>
<dbReference type="EC" id="2.3.2.8" evidence="5"/>
<dbReference type="InterPro" id="IPR007472">
    <property type="entry name" value="N-end_Aminoacyl_Trfase_C"/>
</dbReference>
<evidence type="ECO:0000256" key="2">
    <source>
        <dbReference type="ARBA" id="ARBA00022679"/>
    </source>
</evidence>
<dbReference type="Proteomes" id="UP000309340">
    <property type="component" value="Unassembled WGS sequence"/>
</dbReference>
<organism evidence="9 10">
    <name type="scientific">Friedmanniomyces simplex</name>
    <dbReference type="NCBI Taxonomy" id="329884"/>
    <lineage>
        <taxon>Eukaryota</taxon>
        <taxon>Fungi</taxon>
        <taxon>Dikarya</taxon>
        <taxon>Ascomycota</taxon>
        <taxon>Pezizomycotina</taxon>
        <taxon>Dothideomycetes</taxon>
        <taxon>Dothideomycetidae</taxon>
        <taxon>Mycosphaerellales</taxon>
        <taxon>Teratosphaeriaceae</taxon>
        <taxon>Friedmanniomyces</taxon>
    </lineage>
</organism>
<evidence type="ECO:0000259" key="8">
    <source>
        <dbReference type="Pfam" id="PF04377"/>
    </source>
</evidence>
<dbReference type="Pfam" id="PF04377">
    <property type="entry name" value="ATE_C"/>
    <property type="match status" value="1"/>
</dbReference>
<evidence type="ECO:0000256" key="6">
    <source>
        <dbReference type="SAM" id="MobiDB-lite"/>
    </source>
</evidence>
<keyword evidence="4 5" id="KW-0012">Acyltransferase</keyword>
<dbReference type="InterPro" id="IPR030700">
    <property type="entry name" value="N-end_Aminoacyl_Trfase"/>
</dbReference>
<evidence type="ECO:0000256" key="5">
    <source>
        <dbReference type="PIRNR" id="PIRNR037207"/>
    </source>
</evidence>
<comment type="similarity">
    <text evidence="1 5">Belongs to the R-transferase family.</text>
</comment>
<accession>A0A4U0XZC4</accession>
<evidence type="ECO:0000256" key="1">
    <source>
        <dbReference type="ARBA" id="ARBA00009991"/>
    </source>
</evidence>
<name>A0A4U0XZC4_9PEZI</name>
<dbReference type="InterPro" id="IPR007471">
    <property type="entry name" value="N-end_Aminoacyl_Trfase_N"/>
</dbReference>
<feature type="region of interest" description="Disordered" evidence="6">
    <location>
        <begin position="316"/>
        <end position="354"/>
    </location>
</feature>
<sequence>MQHDGCPCGALSLLTPFGASYYAKSKSLCPTHYQLLMDRGWRRSGTLFYLPDASRSCCPHYTIRLPVAEFKPSRDQRQALHRWNRYVLGDKYGEEMKRRHPKSKAEKKQQNNAFDLMTNVHESEAQTKDSDLKPEHVFTVTLEPDTYTNEKFALFSNYQRHVHHETDADITREGFKRFLCGSTLHRHADATDGKPLGSYHQCYRLDDRLVAMGVLDLLPHAVSGAYFLYHSDFEKWSFGKLSALREAALALEQGYEFYYMGYYIHGCKKMRYKGDYKPQYVLDYHSGEWDVMDDEMRAFMDRRKYASMSMERRREVKAVDSRPTHDVLTGEANGNLHPADDKSPLPNHQQPNAAAETDDIIHHPTALAAYHSKLSLLALGMPGVLTPAQLHATVDLDTMRLCLGGGGRAGSDVHEMREIASWDSGSEMDRGSIKGQVAEFAAAVGPEVAGRVVLDFGR</sequence>
<dbReference type="AlphaFoldDB" id="A0A4U0XZC4"/>
<keyword evidence="10" id="KW-1185">Reference proteome</keyword>
<gene>
    <name evidence="9" type="ORF">B0A55_00364</name>
</gene>
<proteinExistence type="inferred from homology"/>
<dbReference type="STRING" id="329884.A0A4U0XZC4"/>
<evidence type="ECO:0000256" key="4">
    <source>
        <dbReference type="ARBA" id="ARBA00023315"/>
    </source>
</evidence>
<evidence type="ECO:0000313" key="9">
    <source>
        <dbReference type="EMBL" id="TKA83422.1"/>
    </source>
</evidence>
<comment type="catalytic activity">
    <reaction evidence="5">
        <text>an N-terminal L-alpha-aminoacyl-[protein] + L-arginyl-tRNA(Arg) = an N-terminal L-arginyl-L-aminoacyl-[protein] + tRNA(Arg) + H(+)</text>
        <dbReference type="Rhea" id="RHEA:10208"/>
        <dbReference type="Rhea" id="RHEA-COMP:9658"/>
        <dbReference type="Rhea" id="RHEA-COMP:9673"/>
        <dbReference type="Rhea" id="RHEA-COMP:10636"/>
        <dbReference type="Rhea" id="RHEA-COMP:10638"/>
        <dbReference type="ChEBI" id="CHEBI:15378"/>
        <dbReference type="ChEBI" id="CHEBI:78442"/>
        <dbReference type="ChEBI" id="CHEBI:78513"/>
        <dbReference type="ChEBI" id="CHEBI:78597"/>
        <dbReference type="ChEBI" id="CHEBI:83562"/>
        <dbReference type="EC" id="2.3.2.8"/>
    </reaction>
</comment>
<protein>
    <recommendedName>
        <fullName evidence="5">Arginyl-tRNA--protein transferase 1</fullName>
        <shortName evidence="5">Arginyltransferase 1</shortName>
        <shortName evidence="5">R-transferase 1</shortName>
        <ecNumber evidence="5">2.3.2.8</ecNumber>
    </recommendedName>
    <alternativeName>
        <fullName evidence="5">Arginine-tRNA--protein transferase 1</fullName>
    </alternativeName>
</protein>
<dbReference type="PANTHER" id="PTHR21367:SF1">
    <property type="entry name" value="ARGINYL-TRNA--PROTEIN TRANSFERASE 1"/>
    <property type="match status" value="1"/>
</dbReference>
<dbReference type="PANTHER" id="PTHR21367">
    <property type="entry name" value="ARGININE-TRNA-PROTEIN TRANSFERASE 1"/>
    <property type="match status" value="1"/>
</dbReference>
<dbReference type="OrthoDB" id="74183at2759"/>
<comment type="function">
    <text evidence="5">Involved in the post-translational conjugation of arginine to the N-terminal aspartate or glutamate of a protein. This arginylation is required for degradation of the protein via the ubiquitin pathway.</text>
</comment>
<keyword evidence="2 5" id="KW-0808">Transferase</keyword>
<evidence type="ECO:0000256" key="3">
    <source>
        <dbReference type="ARBA" id="ARBA00022786"/>
    </source>
</evidence>
<comment type="caution">
    <text evidence="9">The sequence shown here is derived from an EMBL/GenBank/DDBJ whole genome shotgun (WGS) entry which is preliminary data.</text>
</comment>
<dbReference type="GO" id="GO:0004057">
    <property type="term" value="F:arginyl-tRNA--protein transferase activity"/>
    <property type="evidence" value="ECO:0007669"/>
    <property type="project" value="UniProtKB-EC"/>
</dbReference>
<dbReference type="SUPFAM" id="SSF55729">
    <property type="entry name" value="Acyl-CoA N-acyltransferases (Nat)"/>
    <property type="match status" value="1"/>
</dbReference>
<dbReference type="InterPro" id="IPR016181">
    <property type="entry name" value="Acyl_CoA_acyltransferase"/>
</dbReference>
<evidence type="ECO:0000313" key="10">
    <source>
        <dbReference type="Proteomes" id="UP000309340"/>
    </source>
</evidence>
<dbReference type="Pfam" id="PF04376">
    <property type="entry name" value="ATE_N"/>
    <property type="match status" value="1"/>
</dbReference>
<dbReference type="InterPro" id="IPR017137">
    <property type="entry name" value="Arg-tRNA-P_Trfase_1_euk"/>
</dbReference>
<evidence type="ECO:0000259" key="7">
    <source>
        <dbReference type="Pfam" id="PF04376"/>
    </source>
</evidence>
<feature type="domain" description="N-end rule aminoacyl transferase C-terminal" evidence="8">
    <location>
        <begin position="150"/>
        <end position="283"/>
    </location>
</feature>
<dbReference type="GO" id="GO:0005737">
    <property type="term" value="C:cytoplasm"/>
    <property type="evidence" value="ECO:0007669"/>
    <property type="project" value="TreeGrafter"/>
</dbReference>